<sequence>MRPHALFPALIGAADWRHLAPAVRRMHGDTPSLHAKGVAKVEGANHWPARILRRVLGLPEPGEDQPLALTIERDGPSEIWTRHFKHGRMRSTLERTADGTNLREQLGPMALYFTLRRDGEAIDWQLQQGRLLGLPVPRALLGKVLSRSTAGQGRYVFHIDARLPLLGQLIAYRGWLEITDEHH</sequence>
<evidence type="ECO:0000259" key="1">
    <source>
        <dbReference type="Pfam" id="PF13761"/>
    </source>
</evidence>
<comment type="caution">
    <text evidence="2">The sequence shown here is derived from an EMBL/GenBank/DDBJ whole genome shotgun (WGS) entry which is preliminary data.</text>
</comment>
<accession>A0ABW8K4B1</accession>
<dbReference type="Proteomes" id="UP001620408">
    <property type="component" value="Unassembled WGS sequence"/>
</dbReference>
<dbReference type="RefSeq" id="WP_379984974.1">
    <property type="nucleotide sequence ID" value="NZ_JADIKD010000006.1"/>
</dbReference>
<evidence type="ECO:0000313" key="2">
    <source>
        <dbReference type="EMBL" id="MFK2916324.1"/>
    </source>
</evidence>
<evidence type="ECO:0000313" key="3">
    <source>
        <dbReference type="Proteomes" id="UP001620408"/>
    </source>
</evidence>
<protein>
    <submittedName>
        <fullName evidence="2">DUF4166 domain-containing protein</fullName>
    </submittedName>
</protein>
<reference evidence="2 3" key="1">
    <citation type="submission" date="2020-10" db="EMBL/GenBank/DDBJ databases">
        <title>Phylogeny of dyella-like bacteria.</title>
        <authorList>
            <person name="Fu J."/>
        </authorList>
    </citation>
    <scope>NUCLEOTIDE SEQUENCE [LARGE SCALE GENOMIC DNA]</scope>
    <source>
        <strain evidence="2 3">BB4</strain>
    </source>
</reference>
<dbReference type="InterPro" id="IPR025311">
    <property type="entry name" value="DUF4166"/>
</dbReference>
<feature type="domain" description="DUF4166" evidence="1">
    <location>
        <begin position="19"/>
        <end position="176"/>
    </location>
</feature>
<dbReference type="EMBL" id="JADIKD010000006">
    <property type="protein sequence ID" value="MFK2916324.1"/>
    <property type="molecule type" value="Genomic_DNA"/>
</dbReference>
<dbReference type="Pfam" id="PF13761">
    <property type="entry name" value="DUF4166"/>
    <property type="match status" value="1"/>
</dbReference>
<keyword evidence="3" id="KW-1185">Reference proteome</keyword>
<proteinExistence type="predicted"/>
<organism evidence="2 3">
    <name type="scientific">Dyella koreensis</name>
    <dbReference type="NCBI Taxonomy" id="311235"/>
    <lineage>
        <taxon>Bacteria</taxon>
        <taxon>Pseudomonadati</taxon>
        <taxon>Pseudomonadota</taxon>
        <taxon>Gammaproteobacteria</taxon>
        <taxon>Lysobacterales</taxon>
        <taxon>Rhodanobacteraceae</taxon>
        <taxon>Dyella</taxon>
    </lineage>
</organism>
<name>A0ABW8K4B1_9GAMM</name>
<gene>
    <name evidence="2" type="ORF">ISS97_03530</name>
</gene>